<keyword evidence="4" id="KW-1185">Reference proteome</keyword>
<organism evidence="3 4">
    <name type="scientific">Desulforamulus aquiferis</name>
    <dbReference type="NCBI Taxonomy" id="1397668"/>
    <lineage>
        <taxon>Bacteria</taxon>
        <taxon>Bacillati</taxon>
        <taxon>Bacillota</taxon>
        <taxon>Clostridia</taxon>
        <taxon>Eubacteriales</taxon>
        <taxon>Peptococcaceae</taxon>
        <taxon>Desulforamulus</taxon>
    </lineage>
</organism>
<dbReference type="InterPro" id="IPR029052">
    <property type="entry name" value="Metallo-depent_PP-like"/>
</dbReference>
<protein>
    <submittedName>
        <fullName evidence="3">DNA repair exonuclease</fullName>
    </submittedName>
</protein>
<keyword evidence="1" id="KW-0378">Hydrolase</keyword>
<dbReference type="InterPro" id="IPR050535">
    <property type="entry name" value="DNA_Repair-Maintenance_Comp"/>
</dbReference>
<dbReference type="SUPFAM" id="SSF56300">
    <property type="entry name" value="Metallo-dependent phosphatases"/>
    <property type="match status" value="1"/>
</dbReference>
<dbReference type="Proteomes" id="UP001172911">
    <property type="component" value="Unassembled WGS sequence"/>
</dbReference>
<sequence>MPKILHAADIHLGAPFKQFTVKGKELREGAKQTFQNIINLANEENVDLVVFAGDIADSNRLSPAMVNFITSQLSKLKMPGVILPGTHDSYNKESIYRRFEWSRLENVVIFSEEAGQALFYPQLSLAVHGKPNTSNRDSVSPIKGLTPHPEARWNIALAHGSLQITGKSAEDDYPIEFKDIEALEMDYLALGHWHSFLGDIRLGKTLASYCGSATTLGFGEDNGTVNIVELTERGVEVTRKEVAYHKWTRVECNVRELAEEVERLAGPNILLRVRIKGNISEEEKAIIIEIQERYNESFFDFHLEHGQGEKGNIQIDLASFPETTVVGQFIRLASQKIDQADPEQKQLWEEVMQRGCNILVNGEVE</sequence>
<dbReference type="InterPro" id="IPR004843">
    <property type="entry name" value="Calcineurin-like_PHP"/>
</dbReference>
<reference evidence="3" key="2">
    <citation type="submission" date="2023-03" db="EMBL/GenBank/DDBJ databases">
        <authorList>
            <person name="Zhang Z."/>
        </authorList>
    </citation>
    <scope>NUCLEOTIDE SEQUENCE</scope>
    <source>
        <strain evidence="3">DSA</strain>
    </source>
</reference>
<dbReference type="RefSeq" id="WP_304543162.1">
    <property type="nucleotide sequence ID" value="NZ_JARPTC010000016.1"/>
</dbReference>
<reference evidence="3" key="1">
    <citation type="journal article" date="2023" name="J. Hazard. Mater.">
        <title>Anaerobic biodegradation of pyrene and benzo[a]pyrene by a new sulfate-reducing Desulforamulus aquiferis strain DSA.</title>
        <authorList>
            <person name="Zhang Z."/>
            <person name="Sun J."/>
            <person name="Gong X."/>
            <person name="Wang C."/>
            <person name="Wang H."/>
        </authorList>
    </citation>
    <scope>NUCLEOTIDE SEQUENCE</scope>
    <source>
        <strain evidence="3">DSA</strain>
    </source>
</reference>
<comment type="caution">
    <text evidence="3">The sequence shown here is derived from an EMBL/GenBank/DDBJ whole genome shotgun (WGS) entry which is preliminary data.</text>
</comment>
<evidence type="ECO:0000259" key="2">
    <source>
        <dbReference type="Pfam" id="PF00149"/>
    </source>
</evidence>
<evidence type="ECO:0000256" key="1">
    <source>
        <dbReference type="ARBA" id="ARBA00022801"/>
    </source>
</evidence>
<dbReference type="Pfam" id="PF00149">
    <property type="entry name" value="Metallophos"/>
    <property type="match status" value="1"/>
</dbReference>
<keyword evidence="3" id="KW-0269">Exonuclease</keyword>
<dbReference type="EMBL" id="JARPTC010000016">
    <property type="protein sequence ID" value="MDO7787807.1"/>
    <property type="molecule type" value="Genomic_DNA"/>
</dbReference>
<dbReference type="PANTHER" id="PTHR30337">
    <property type="entry name" value="COMPONENT OF ATP-DEPENDENT DSDNA EXONUCLEASE"/>
    <property type="match status" value="1"/>
</dbReference>
<gene>
    <name evidence="3" type="ORF">P6N53_11310</name>
</gene>
<dbReference type="GO" id="GO:0004527">
    <property type="term" value="F:exonuclease activity"/>
    <property type="evidence" value="ECO:0007669"/>
    <property type="project" value="UniProtKB-KW"/>
</dbReference>
<keyword evidence="3" id="KW-0540">Nuclease</keyword>
<name>A0AAW7ZEW9_9FIRM</name>
<dbReference type="Gene3D" id="3.60.21.10">
    <property type="match status" value="1"/>
</dbReference>
<dbReference type="PANTHER" id="PTHR30337:SF7">
    <property type="entry name" value="PHOSPHOESTERASE"/>
    <property type="match status" value="1"/>
</dbReference>
<proteinExistence type="predicted"/>
<evidence type="ECO:0000313" key="3">
    <source>
        <dbReference type="EMBL" id="MDO7787807.1"/>
    </source>
</evidence>
<dbReference type="CDD" id="cd00840">
    <property type="entry name" value="MPP_Mre11_N"/>
    <property type="match status" value="1"/>
</dbReference>
<accession>A0AAW7ZEW9</accession>
<dbReference type="AlphaFoldDB" id="A0AAW7ZEW9"/>
<evidence type="ECO:0000313" key="4">
    <source>
        <dbReference type="Proteomes" id="UP001172911"/>
    </source>
</evidence>
<dbReference type="InterPro" id="IPR041796">
    <property type="entry name" value="Mre11_N"/>
</dbReference>
<feature type="domain" description="Calcineurin-like phosphoesterase" evidence="2">
    <location>
        <begin position="3"/>
        <end position="195"/>
    </location>
</feature>